<accession>A0ABQ3H6S3</accession>
<organism evidence="1 2">
    <name type="scientific">Jeongeupia chitinilytica</name>
    <dbReference type="NCBI Taxonomy" id="1041641"/>
    <lineage>
        <taxon>Bacteria</taxon>
        <taxon>Pseudomonadati</taxon>
        <taxon>Pseudomonadota</taxon>
        <taxon>Betaproteobacteria</taxon>
        <taxon>Neisseriales</taxon>
        <taxon>Chitinibacteraceae</taxon>
        <taxon>Jeongeupia</taxon>
    </lineage>
</organism>
<evidence type="ECO:0008006" key="3">
    <source>
        <dbReference type="Google" id="ProtNLM"/>
    </source>
</evidence>
<evidence type="ECO:0000313" key="1">
    <source>
        <dbReference type="EMBL" id="GHD69239.1"/>
    </source>
</evidence>
<dbReference type="RefSeq" id="WP_189462324.1">
    <property type="nucleotide sequence ID" value="NZ_BMYO01000011.1"/>
</dbReference>
<name>A0ABQ3H6S3_9NEIS</name>
<reference evidence="2" key="1">
    <citation type="journal article" date="2019" name="Int. J. Syst. Evol. Microbiol.">
        <title>The Global Catalogue of Microorganisms (GCM) 10K type strain sequencing project: providing services to taxonomists for standard genome sequencing and annotation.</title>
        <authorList>
            <consortium name="The Broad Institute Genomics Platform"/>
            <consortium name="The Broad Institute Genome Sequencing Center for Infectious Disease"/>
            <person name="Wu L."/>
            <person name="Ma J."/>
        </authorList>
    </citation>
    <scope>NUCLEOTIDE SEQUENCE [LARGE SCALE GENOMIC DNA]</scope>
    <source>
        <strain evidence="2">KCTC 23701</strain>
    </source>
</reference>
<proteinExistence type="predicted"/>
<sequence>MTQGSKHRQLARGEVIRIQVSELVIGSGQVWLTDGRGRDLLLGPGDRHGAGTLLIEALQPATLSWRGCRSRWHHGWASLRRWRRAIFGLHSES</sequence>
<comment type="caution">
    <text evidence="1">The sequence shown here is derived from an EMBL/GenBank/DDBJ whole genome shotgun (WGS) entry which is preliminary data.</text>
</comment>
<dbReference type="EMBL" id="BMYO01000011">
    <property type="protein sequence ID" value="GHD69239.1"/>
    <property type="molecule type" value="Genomic_DNA"/>
</dbReference>
<protein>
    <recommendedName>
        <fullName evidence="3">DUF2917 domain-containing protein</fullName>
    </recommendedName>
</protein>
<evidence type="ECO:0000313" key="2">
    <source>
        <dbReference type="Proteomes" id="UP000604737"/>
    </source>
</evidence>
<dbReference type="Proteomes" id="UP000604737">
    <property type="component" value="Unassembled WGS sequence"/>
</dbReference>
<keyword evidence="2" id="KW-1185">Reference proteome</keyword>
<gene>
    <name evidence="1" type="ORF">GCM10007350_35740</name>
</gene>